<dbReference type="InterPro" id="IPR001638">
    <property type="entry name" value="Solute-binding_3/MltF_N"/>
</dbReference>
<dbReference type="Proteomes" id="UP001055111">
    <property type="component" value="Unassembled WGS sequence"/>
</dbReference>
<evidence type="ECO:0000313" key="5">
    <source>
        <dbReference type="Proteomes" id="UP001055111"/>
    </source>
</evidence>
<dbReference type="CDD" id="cd13623">
    <property type="entry name" value="PBP2_AA_hypothetical"/>
    <property type="match status" value="1"/>
</dbReference>
<evidence type="ECO:0000256" key="1">
    <source>
        <dbReference type="ARBA" id="ARBA00022729"/>
    </source>
</evidence>
<evidence type="ECO:0000313" key="4">
    <source>
        <dbReference type="EMBL" id="GJH30975.1"/>
    </source>
</evidence>
<accession>A0AA37MK40</accession>
<comment type="caution">
    <text evidence="4">The sequence shown here is derived from an EMBL/GenBank/DDBJ whole genome shotgun (WGS) entry which is preliminary data.</text>
</comment>
<sequence>MNSRLMMILRILQIWALLVLASSSWAQAISPQLVREIAPEGKLRAAINFGNPVLAQKDITSGEPQGISVDLSRELARRLGVPVEFIPFEAAGKVADAAKAGVWDIAFLAIDPGRANDIAFTAPYVVIEGTYLVPADSRLRAISDVDREGVRIAVGRGSAYDLYLTRTIKNAQLVRAPTSPTVIDVFRDQKLEVAAGVRQQLIAFASGRTDVRVMDGRFMVIEQAIGTPKGSVSALQFLKEFVEDVKASGFVAHALERSNQRDATVAAPVKY</sequence>
<feature type="signal peptide" evidence="2">
    <location>
        <begin position="1"/>
        <end position="28"/>
    </location>
</feature>
<dbReference type="AlphaFoldDB" id="A0AA37MK40"/>
<reference evidence="4" key="1">
    <citation type="submission" date="2022-09" db="EMBL/GenBank/DDBJ databases">
        <title>Isolation and characterization of 3-chlorobenzoate degrading bacteria from soils in Shizuoka.</title>
        <authorList>
            <person name="Ifat A."/>
            <person name="Ogawa N."/>
            <person name="Kimbara K."/>
            <person name="Moriuchi R."/>
            <person name="Dohra H."/>
            <person name="Shintani M."/>
        </authorList>
    </citation>
    <scope>NUCLEOTIDE SEQUENCE</scope>
    <source>
        <strain evidence="4">19CS4-2</strain>
    </source>
</reference>
<evidence type="ECO:0000259" key="3">
    <source>
        <dbReference type="SMART" id="SM00062"/>
    </source>
</evidence>
<feature type="domain" description="Solute-binding protein family 3/N-terminal" evidence="3">
    <location>
        <begin position="42"/>
        <end position="262"/>
    </location>
</feature>
<dbReference type="PANTHER" id="PTHR35936:SF17">
    <property type="entry name" value="ARGININE-BINDING EXTRACELLULAR PROTEIN ARTP"/>
    <property type="match status" value="1"/>
</dbReference>
<dbReference type="SUPFAM" id="SSF53850">
    <property type="entry name" value="Periplasmic binding protein-like II"/>
    <property type="match status" value="1"/>
</dbReference>
<dbReference type="Gene3D" id="3.40.190.10">
    <property type="entry name" value="Periplasmic binding protein-like II"/>
    <property type="match status" value="2"/>
</dbReference>
<dbReference type="RefSeq" id="WP_238218480.1">
    <property type="nucleotide sequence ID" value="NZ_BPUS01000055.1"/>
</dbReference>
<organism evidence="4 5">
    <name type="scientific">Caballeronia novacaledonica</name>
    <dbReference type="NCBI Taxonomy" id="1544861"/>
    <lineage>
        <taxon>Bacteria</taxon>
        <taxon>Pseudomonadati</taxon>
        <taxon>Pseudomonadota</taxon>
        <taxon>Betaproteobacteria</taxon>
        <taxon>Burkholderiales</taxon>
        <taxon>Burkholderiaceae</taxon>
        <taxon>Caballeronia</taxon>
    </lineage>
</organism>
<feature type="chain" id="PRO_5041218569" evidence="2">
    <location>
        <begin position="29"/>
        <end position="271"/>
    </location>
</feature>
<dbReference type="EMBL" id="BPUS01000055">
    <property type="protein sequence ID" value="GJH30975.1"/>
    <property type="molecule type" value="Genomic_DNA"/>
</dbReference>
<name>A0AA37MK40_9BURK</name>
<proteinExistence type="predicted"/>
<protein>
    <submittedName>
        <fullName evidence="4">ABC transporter substrate-binding protein</fullName>
    </submittedName>
</protein>
<dbReference type="SMART" id="SM00062">
    <property type="entry name" value="PBPb"/>
    <property type="match status" value="1"/>
</dbReference>
<keyword evidence="1 2" id="KW-0732">Signal</keyword>
<dbReference type="PANTHER" id="PTHR35936">
    <property type="entry name" value="MEMBRANE-BOUND LYTIC MUREIN TRANSGLYCOSYLASE F"/>
    <property type="match status" value="1"/>
</dbReference>
<dbReference type="Pfam" id="PF00497">
    <property type="entry name" value="SBP_bac_3"/>
    <property type="match status" value="1"/>
</dbReference>
<gene>
    <name evidence="4" type="ORF">CBA19CS42_40685</name>
</gene>
<evidence type="ECO:0000256" key="2">
    <source>
        <dbReference type="SAM" id="SignalP"/>
    </source>
</evidence>